<protein>
    <submittedName>
        <fullName evidence="4">p-loop containing nucleoside triphosphate hydrolase protein</fullName>
    </submittedName>
</protein>
<accession>A0A1E7EKJ3</accession>
<dbReference type="Pfam" id="PF00004">
    <property type="entry name" value="AAA"/>
    <property type="match status" value="1"/>
</dbReference>
<organism evidence="4 5">
    <name type="scientific">Fragilariopsis cylindrus CCMP1102</name>
    <dbReference type="NCBI Taxonomy" id="635003"/>
    <lineage>
        <taxon>Eukaryota</taxon>
        <taxon>Sar</taxon>
        <taxon>Stramenopiles</taxon>
        <taxon>Ochrophyta</taxon>
        <taxon>Bacillariophyta</taxon>
        <taxon>Bacillariophyceae</taxon>
        <taxon>Bacillariophycidae</taxon>
        <taxon>Bacillariales</taxon>
        <taxon>Bacillariaceae</taxon>
        <taxon>Fragilariopsis</taxon>
    </lineage>
</organism>
<dbReference type="SMART" id="SM00382">
    <property type="entry name" value="AAA"/>
    <property type="match status" value="1"/>
</dbReference>
<dbReference type="InterPro" id="IPR050168">
    <property type="entry name" value="AAA_ATPase_domain"/>
</dbReference>
<evidence type="ECO:0000313" key="5">
    <source>
        <dbReference type="Proteomes" id="UP000095751"/>
    </source>
</evidence>
<feature type="non-terminal residue" evidence="4">
    <location>
        <position position="145"/>
    </location>
</feature>
<dbReference type="AlphaFoldDB" id="A0A1E7EKJ3"/>
<keyword evidence="1" id="KW-0547">Nucleotide-binding</keyword>
<dbReference type="GO" id="GO:0016887">
    <property type="term" value="F:ATP hydrolysis activity"/>
    <property type="evidence" value="ECO:0007669"/>
    <property type="project" value="InterPro"/>
</dbReference>
<dbReference type="KEGG" id="fcy:FRACYDRAFT_154124"/>
<dbReference type="PANTHER" id="PTHR23077:SF171">
    <property type="entry name" value="NUCLEAR VALOSIN-CONTAINING PROTEIN-LIKE"/>
    <property type="match status" value="1"/>
</dbReference>
<keyword evidence="4" id="KW-0378">Hydrolase</keyword>
<dbReference type="EMBL" id="KV784410">
    <property type="protein sequence ID" value="OEU06406.1"/>
    <property type="molecule type" value="Genomic_DNA"/>
</dbReference>
<gene>
    <name evidence="4" type="ORF">FRACYDRAFT_154124</name>
</gene>
<proteinExistence type="predicted"/>
<keyword evidence="2" id="KW-0067">ATP-binding</keyword>
<dbReference type="InParanoid" id="A0A1E7EKJ3"/>
<reference evidence="4 5" key="1">
    <citation type="submission" date="2016-09" db="EMBL/GenBank/DDBJ databases">
        <title>Extensive genetic diversity and differential bi-allelic expression allows diatom success in the polar Southern Ocean.</title>
        <authorList>
            <consortium name="DOE Joint Genome Institute"/>
            <person name="Mock T."/>
            <person name="Otillar R.P."/>
            <person name="Strauss J."/>
            <person name="Dupont C."/>
            <person name="Frickenhaus S."/>
            <person name="Maumus F."/>
            <person name="Mcmullan M."/>
            <person name="Sanges R."/>
            <person name="Schmutz J."/>
            <person name="Toseland A."/>
            <person name="Valas R."/>
            <person name="Veluchamy A."/>
            <person name="Ward B.J."/>
            <person name="Allen A."/>
            <person name="Barry K."/>
            <person name="Falciatore A."/>
            <person name="Ferrante M."/>
            <person name="Fortunato A.E."/>
            <person name="Gloeckner G."/>
            <person name="Gruber A."/>
            <person name="Hipkin R."/>
            <person name="Janech M."/>
            <person name="Kroth P."/>
            <person name="Leese F."/>
            <person name="Lindquist E."/>
            <person name="Lyon B.R."/>
            <person name="Martin J."/>
            <person name="Mayer C."/>
            <person name="Parker M."/>
            <person name="Quesneville H."/>
            <person name="Raymond J."/>
            <person name="Uhlig C."/>
            <person name="Valentin K.U."/>
            <person name="Worden A.Z."/>
            <person name="Armbrust E.V."/>
            <person name="Bowler C."/>
            <person name="Green B."/>
            <person name="Moulton V."/>
            <person name="Van Oosterhout C."/>
            <person name="Grigoriev I."/>
        </authorList>
    </citation>
    <scope>NUCLEOTIDE SEQUENCE [LARGE SCALE GENOMIC DNA]</scope>
    <source>
        <strain evidence="4 5">CCMP1102</strain>
    </source>
</reference>
<dbReference type="CDD" id="cd19481">
    <property type="entry name" value="RecA-like_protease"/>
    <property type="match status" value="1"/>
</dbReference>
<sequence>VLFGPPGTAKTTICEALAKRMGYDFVVIDTAVFLTDGLSNVSARIRYVFKRLMALRKCIILFDEIEEFCLNRENPDLSMESRMLTTSMLTAINDLRRKKQSLFFIATNRLRAFDSAITRPGRFDMNLLVGTPNLQSRIIQFKQQL</sequence>
<dbReference type="InterPro" id="IPR003593">
    <property type="entry name" value="AAA+_ATPase"/>
</dbReference>
<keyword evidence="5" id="KW-1185">Reference proteome</keyword>
<dbReference type="Proteomes" id="UP000095751">
    <property type="component" value="Unassembled WGS sequence"/>
</dbReference>
<feature type="domain" description="AAA+ ATPase" evidence="3">
    <location>
        <begin position="1"/>
        <end position="133"/>
    </location>
</feature>
<dbReference type="InterPro" id="IPR003959">
    <property type="entry name" value="ATPase_AAA_core"/>
</dbReference>
<dbReference type="OrthoDB" id="10042665at2759"/>
<feature type="non-terminal residue" evidence="4">
    <location>
        <position position="1"/>
    </location>
</feature>
<evidence type="ECO:0000256" key="2">
    <source>
        <dbReference type="ARBA" id="ARBA00022840"/>
    </source>
</evidence>
<dbReference type="GO" id="GO:0005524">
    <property type="term" value="F:ATP binding"/>
    <property type="evidence" value="ECO:0007669"/>
    <property type="project" value="UniProtKB-KW"/>
</dbReference>
<evidence type="ECO:0000313" key="4">
    <source>
        <dbReference type="EMBL" id="OEU06406.1"/>
    </source>
</evidence>
<dbReference type="InterPro" id="IPR027417">
    <property type="entry name" value="P-loop_NTPase"/>
</dbReference>
<evidence type="ECO:0000256" key="1">
    <source>
        <dbReference type="ARBA" id="ARBA00022741"/>
    </source>
</evidence>
<dbReference type="SUPFAM" id="SSF52540">
    <property type="entry name" value="P-loop containing nucleoside triphosphate hydrolases"/>
    <property type="match status" value="1"/>
</dbReference>
<evidence type="ECO:0000259" key="3">
    <source>
        <dbReference type="SMART" id="SM00382"/>
    </source>
</evidence>
<dbReference type="PANTHER" id="PTHR23077">
    <property type="entry name" value="AAA-FAMILY ATPASE"/>
    <property type="match status" value="1"/>
</dbReference>
<name>A0A1E7EKJ3_9STRA</name>
<dbReference type="Gene3D" id="3.40.50.300">
    <property type="entry name" value="P-loop containing nucleotide triphosphate hydrolases"/>
    <property type="match status" value="1"/>
</dbReference>